<name>A0A5J4S6N3_9ZZZZ</name>
<evidence type="ECO:0000313" key="1">
    <source>
        <dbReference type="EMBL" id="KAA6341085.1"/>
    </source>
</evidence>
<sequence length="134" mass="14805">MIDLSNVYFVSNSHLRYENGVPVRGLQQGCKRAVKIENNISGGEGYTVTVFNLDGNHPAWGNNVQMSPKPMKVIQQTAEKIVLRGYGYDNMALAMGAGDAASFAHYGLSVFLKNGEIEKCVLHMHNRGIDLEYL</sequence>
<reference evidence="1" key="1">
    <citation type="submission" date="2019-03" db="EMBL/GenBank/DDBJ databases">
        <title>Single cell metagenomics reveals metabolic interactions within the superorganism composed of flagellate Streblomastix strix and complex community of Bacteroidetes bacteria on its surface.</title>
        <authorList>
            <person name="Treitli S.C."/>
            <person name="Kolisko M."/>
            <person name="Husnik F."/>
            <person name="Keeling P."/>
            <person name="Hampl V."/>
        </authorList>
    </citation>
    <scope>NUCLEOTIDE SEQUENCE</scope>
    <source>
        <strain evidence="1">STM</strain>
    </source>
</reference>
<protein>
    <submittedName>
        <fullName evidence="1">Uncharacterized protein</fullName>
    </submittedName>
</protein>
<dbReference type="EMBL" id="SNRY01000413">
    <property type="protein sequence ID" value="KAA6341085.1"/>
    <property type="molecule type" value="Genomic_DNA"/>
</dbReference>
<comment type="caution">
    <text evidence="1">The sequence shown here is derived from an EMBL/GenBank/DDBJ whole genome shotgun (WGS) entry which is preliminary data.</text>
</comment>
<proteinExistence type="predicted"/>
<dbReference type="AlphaFoldDB" id="A0A5J4S6N3"/>
<accession>A0A5J4S6N3</accession>
<organism evidence="1">
    <name type="scientific">termite gut metagenome</name>
    <dbReference type="NCBI Taxonomy" id="433724"/>
    <lineage>
        <taxon>unclassified sequences</taxon>
        <taxon>metagenomes</taxon>
        <taxon>organismal metagenomes</taxon>
    </lineage>
</organism>
<gene>
    <name evidence="1" type="ORF">EZS27_011094</name>
</gene>